<keyword evidence="9" id="KW-1185">Reference proteome</keyword>
<sequence>MKTVTLIAALLPSLAAAKVTYDDDVLPVFEQVCLNCHNPDKTKGGLDLSSFSATLQGSSGGKIVEPGDLSSSLLAVIKQSSEPKMPPEGEPLSSAQIETIKGWIEGGLLENKSSSARKPSKPKFDASLQSDPAAKPDGPPPMPEHVLLEPCVVAPRASAIHAMVASPWAPLLAVTGQRQVLLFHTESLELVGVLPFPEGDPVSLAFTPTARYLIVGGGIPGKSGKTVTFDVTNGERILTAGKEFDTVIATDLHPNLDKVATGSPSRLIKVWKTEDGSQIASIKKHTDWITALDYSPDGILLATGDRNGGVWVWESGSGNEFHTLRGHQAGITAAQFRPDSNILASASEDGSVRFWEMNNGKEIKKIDAHPGGVLAFSWARNGSFATAGRNKIAKVWKPDFGQLREIKNLPDIPTAISLNAEGTRLFIGDYNGHIAVYDTQKGDKLGQMNANPPSIESRLAFIQKLSAELPRVVSEKSQKRDQAKTERDARKQQIAKAEEAANNARRASKSAEKVLAEAKGIQPPDPTRVADAKASLEHARKESSEADQRLAKVREQLKPAEDQLAKLEAELKKSEESAKSLKRQQTHWEAARLNARAMATAAQATELAIASEDLATEFSDLARSVENARSQLRQMRGNRAKVAKDLETAKASSTEDLETTLAHLDSEIAEQRESLSKLETDLLEVRRLADQQLPEAARAKREAAALKKAYFDKLKPTP</sequence>
<accession>A0ABW2L3G6</accession>
<feature type="region of interest" description="Disordered" evidence="5">
    <location>
        <begin position="472"/>
        <end position="547"/>
    </location>
</feature>
<dbReference type="InterPro" id="IPR001680">
    <property type="entry name" value="WD40_rpt"/>
</dbReference>
<dbReference type="InterPro" id="IPR036322">
    <property type="entry name" value="WD40_repeat_dom_sf"/>
</dbReference>
<dbReference type="Proteomes" id="UP001596472">
    <property type="component" value="Unassembled WGS sequence"/>
</dbReference>
<feature type="signal peptide" evidence="6">
    <location>
        <begin position="1"/>
        <end position="17"/>
    </location>
</feature>
<dbReference type="RefSeq" id="WP_379710633.1">
    <property type="nucleotide sequence ID" value="NZ_JBHTBS010000003.1"/>
</dbReference>
<evidence type="ECO:0000256" key="1">
    <source>
        <dbReference type="ARBA" id="ARBA00022574"/>
    </source>
</evidence>
<dbReference type="PROSITE" id="PS00678">
    <property type="entry name" value="WD_REPEATS_1"/>
    <property type="match status" value="1"/>
</dbReference>
<feature type="repeat" description="WD" evidence="3">
    <location>
        <begin position="324"/>
        <end position="365"/>
    </location>
</feature>
<name>A0ABW2L3G6_9BACT</name>
<keyword evidence="2" id="KW-0677">Repeat</keyword>
<protein>
    <submittedName>
        <fullName evidence="8">C-type cytochrome domain-containing protein</fullName>
    </submittedName>
</protein>
<feature type="coiled-coil region" evidence="4">
    <location>
        <begin position="625"/>
        <end position="688"/>
    </location>
</feature>
<dbReference type="Gene3D" id="2.130.10.10">
    <property type="entry name" value="YVTN repeat-like/Quinoprotein amine dehydrogenase"/>
    <property type="match status" value="2"/>
</dbReference>
<dbReference type="InterPro" id="IPR011429">
    <property type="entry name" value="Cyt_c_Planctomycete-type"/>
</dbReference>
<feature type="compositionally biased region" description="Basic and acidic residues" evidence="5">
    <location>
        <begin position="473"/>
        <end position="499"/>
    </location>
</feature>
<feature type="chain" id="PRO_5045968187" evidence="6">
    <location>
        <begin position="18"/>
        <end position="718"/>
    </location>
</feature>
<feature type="compositionally biased region" description="Basic and acidic residues" evidence="5">
    <location>
        <begin position="528"/>
        <end position="547"/>
    </location>
</feature>
<dbReference type="EMBL" id="JBHTBS010000003">
    <property type="protein sequence ID" value="MFC7336862.1"/>
    <property type="molecule type" value="Genomic_DNA"/>
</dbReference>
<dbReference type="InterPro" id="IPR019775">
    <property type="entry name" value="WD40_repeat_CS"/>
</dbReference>
<reference evidence="9" key="1">
    <citation type="journal article" date="2019" name="Int. J. Syst. Evol. Microbiol.">
        <title>The Global Catalogue of Microorganisms (GCM) 10K type strain sequencing project: providing services to taxonomists for standard genome sequencing and annotation.</title>
        <authorList>
            <consortium name="The Broad Institute Genomics Platform"/>
            <consortium name="The Broad Institute Genome Sequencing Center for Infectious Disease"/>
            <person name="Wu L."/>
            <person name="Ma J."/>
        </authorList>
    </citation>
    <scope>NUCLEOTIDE SEQUENCE [LARGE SCALE GENOMIC DNA]</scope>
    <source>
        <strain evidence="9">CGMCC 4.1467</strain>
    </source>
</reference>
<feature type="repeat" description="WD" evidence="3">
    <location>
        <begin position="282"/>
        <end position="323"/>
    </location>
</feature>
<evidence type="ECO:0000256" key="2">
    <source>
        <dbReference type="ARBA" id="ARBA00022737"/>
    </source>
</evidence>
<organism evidence="8 9">
    <name type="scientific">Haloferula chungangensis</name>
    <dbReference type="NCBI Taxonomy" id="1048331"/>
    <lineage>
        <taxon>Bacteria</taxon>
        <taxon>Pseudomonadati</taxon>
        <taxon>Verrucomicrobiota</taxon>
        <taxon>Verrucomicrobiia</taxon>
        <taxon>Verrucomicrobiales</taxon>
        <taxon>Verrucomicrobiaceae</taxon>
        <taxon>Haloferula</taxon>
    </lineage>
</organism>
<dbReference type="SUPFAM" id="SSF50978">
    <property type="entry name" value="WD40 repeat-like"/>
    <property type="match status" value="1"/>
</dbReference>
<dbReference type="PANTHER" id="PTHR19879">
    <property type="entry name" value="TRANSCRIPTION INITIATION FACTOR TFIID"/>
    <property type="match status" value="1"/>
</dbReference>
<keyword evidence="6" id="KW-0732">Signal</keyword>
<evidence type="ECO:0000313" key="9">
    <source>
        <dbReference type="Proteomes" id="UP001596472"/>
    </source>
</evidence>
<keyword evidence="4" id="KW-0175">Coiled coil</keyword>
<evidence type="ECO:0000256" key="4">
    <source>
        <dbReference type="SAM" id="Coils"/>
    </source>
</evidence>
<dbReference type="SUPFAM" id="SSF46626">
    <property type="entry name" value="Cytochrome c"/>
    <property type="match status" value="1"/>
</dbReference>
<dbReference type="SMART" id="SM00320">
    <property type="entry name" value="WD40"/>
    <property type="match status" value="5"/>
</dbReference>
<evidence type="ECO:0000256" key="6">
    <source>
        <dbReference type="SAM" id="SignalP"/>
    </source>
</evidence>
<keyword evidence="1 3" id="KW-0853">WD repeat</keyword>
<evidence type="ECO:0000313" key="8">
    <source>
        <dbReference type="EMBL" id="MFC7336862.1"/>
    </source>
</evidence>
<feature type="region of interest" description="Disordered" evidence="5">
    <location>
        <begin position="111"/>
        <end position="143"/>
    </location>
</feature>
<gene>
    <name evidence="8" type="ORF">ACFQY0_06715</name>
</gene>
<dbReference type="Pfam" id="PF00400">
    <property type="entry name" value="WD40"/>
    <property type="match status" value="3"/>
</dbReference>
<comment type="caution">
    <text evidence="8">The sequence shown here is derived from an EMBL/GenBank/DDBJ whole genome shotgun (WGS) entry which is preliminary data.</text>
</comment>
<dbReference type="PROSITE" id="PS50082">
    <property type="entry name" value="WD_REPEATS_2"/>
    <property type="match status" value="2"/>
</dbReference>
<feature type="domain" description="Cytochrome C Planctomycete-type" evidence="7">
    <location>
        <begin position="33"/>
        <end position="89"/>
    </location>
</feature>
<dbReference type="PROSITE" id="PS50294">
    <property type="entry name" value="WD_REPEATS_REGION"/>
    <property type="match status" value="2"/>
</dbReference>
<proteinExistence type="predicted"/>
<dbReference type="InterPro" id="IPR015943">
    <property type="entry name" value="WD40/YVTN_repeat-like_dom_sf"/>
</dbReference>
<evidence type="ECO:0000256" key="3">
    <source>
        <dbReference type="PROSITE-ProRule" id="PRU00221"/>
    </source>
</evidence>
<dbReference type="CDD" id="cd00200">
    <property type="entry name" value="WD40"/>
    <property type="match status" value="1"/>
</dbReference>
<evidence type="ECO:0000256" key="5">
    <source>
        <dbReference type="SAM" id="MobiDB-lite"/>
    </source>
</evidence>
<dbReference type="InterPro" id="IPR036909">
    <property type="entry name" value="Cyt_c-like_dom_sf"/>
</dbReference>
<dbReference type="Pfam" id="PF07635">
    <property type="entry name" value="PSCyt1"/>
    <property type="match status" value="1"/>
</dbReference>
<evidence type="ECO:0000259" key="7">
    <source>
        <dbReference type="Pfam" id="PF07635"/>
    </source>
</evidence>
<dbReference type="PANTHER" id="PTHR19879:SF9">
    <property type="entry name" value="TRANSCRIPTION INITIATION FACTOR TFIID SUBUNIT 5"/>
    <property type="match status" value="1"/>
</dbReference>